<proteinExistence type="predicted"/>
<dbReference type="AlphaFoldDB" id="A0A2K3QNT2"/>
<sequence>MALGAEDPCVSSVHRARLAALEDELVGRSALGRVRTKLLLRQVERHDWGLRLVRRLELVEMGGRQHIPASCVALEVLALALQQTGTDLLGSNVILAGIVDLLRRPHRNRRINNLVVVGHEMYPFLVLGHGDGAVAELLDDPVGVVGLALQDAGVGIVRLLNLANDNRLQLAAGALEVEVRLVEVVLLVNLALDLAIYGQTQQVRILPTRRGRGINLVLVQDIGERVHGLFCAVHFAIDGVLEVAGKVLDLLDLLLEIAPETGEGEDDVLLDLLGLVGLLDGGPVVVAQELEGIVDTGRLEEVGGRGDVVGDVGELAKGLGSVLVVRLDLAVVGD</sequence>
<evidence type="ECO:0000313" key="1">
    <source>
        <dbReference type="EMBL" id="PNY29179.1"/>
    </source>
</evidence>
<dbReference type="Proteomes" id="UP000236621">
    <property type="component" value="Unassembled WGS sequence"/>
</dbReference>
<evidence type="ECO:0000313" key="2">
    <source>
        <dbReference type="Proteomes" id="UP000236621"/>
    </source>
</evidence>
<reference evidence="1 2" key="1">
    <citation type="submission" date="2017-08" db="EMBL/GenBank/DDBJ databases">
        <title>Harnessing the power of phylogenomics to disentangle the directionality and signatures of interkingdom host jumping in the parasitic fungal genus Tolypocladium.</title>
        <authorList>
            <person name="Quandt C.A."/>
            <person name="Patterson W."/>
            <person name="Spatafora J.W."/>
        </authorList>
    </citation>
    <scope>NUCLEOTIDE SEQUENCE [LARGE SCALE GENOMIC DNA]</scope>
    <source>
        <strain evidence="1 2">CBS 113982</strain>
    </source>
</reference>
<comment type="caution">
    <text evidence="1">The sequence shown here is derived from an EMBL/GenBank/DDBJ whole genome shotgun (WGS) entry which is preliminary data.</text>
</comment>
<name>A0A2K3QNT2_9HYPO</name>
<keyword evidence="2" id="KW-1185">Reference proteome</keyword>
<protein>
    <submittedName>
        <fullName evidence="1">Uncharacterized protein</fullName>
    </submittedName>
</protein>
<organism evidence="1 2">
    <name type="scientific">Tolypocladium capitatum</name>
    <dbReference type="NCBI Taxonomy" id="45235"/>
    <lineage>
        <taxon>Eukaryota</taxon>
        <taxon>Fungi</taxon>
        <taxon>Dikarya</taxon>
        <taxon>Ascomycota</taxon>
        <taxon>Pezizomycotina</taxon>
        <taxon>Sordariomycetes</taxon>
        <taxon>Hypocreomycetidae</taxon>
        <taxon>Hypocreales</taxon>
        <taxon>Ophiocordycipitaceae</taxon>
        <taxon>Tolypocladium</taxon>
    </lineage>
</organism>
<dbReference type="EMBL" id="NRSZ01000148">
    <property type="protein sequence ID" value="PNY29179.1"/>
    <property type="molecule type" value="Genomic_DNA"/>
</dbReference>
<accession>A0A2K3QNT2</accession>
<gene>
    <name evidence="1" type="ORF">TCAP_00901</name>
</gene>